<evidence type="ECO:0000256" key="1">
    <source>
        <dbReference type="SAM" id="MobiDB-lite"/>
    </source>
</evidence>
<proteinExistence type="predicted"/>
<evidence type="ECO:0000313" key="2">
    <source>
        <dbReference type="Proteomes" id="UP000095280"/>
    </source>
</evidence>
<sequence>MPTKRGLPDLPNEFWSPASRPACRMLMACESTWPPPVDARVPVPAAVVQRLRRQGRPHPDLQTRRKNSLNANCFGSDLATEAVLVKDGLIQWADFLSRIDSLAATVALLRPRGELCHKPSGNTCDSDLTEAGDELFATSDDLDHEKCAYVGGWLLFRFFKTECNCYGCHQPAKGAAAVATGDPLCATHAAQDADSVMQLRRRVLARYRQATEASKARIERRRCRAEARRAVEEARNLLECSFRATLQALDVDTDGDGEECRLAELLTYETEDAAAMAQDDLVAVHRLARRMELALGQAGVSGTQDPALSAAAAKQLSDNWTSLCRSFAGAVRAFLNTTEVARQQSAVVVESTSWDGLSGDVMWATVCRNTSGYGADADSGVMVSLADVPPPTAQPLPPVCLFASLHRDHQTDHLLALGSDGCRLRVRAELDWTHRVRGLYCDSVRQRLFVSQDELGVTACCLAGRRLFSLSLPAPLCCGGLTGLPADSRLFVFDEANRRVLTAALGEDDSGQPIGCELAAVGHRHTGSFGRLAVVADSSALLLTDFQGRRLLQIRLETGEAAEWPAAPGCAERCSGSPVSVAVDASGRVFVSYTEDHVIDIYSPDGVRLLGRLGELGRPGGGRGRRDGRILLESPCGLAVWPGLEPGLTWLAVAERDARRLRLFLVTAPGSACRIPERPAADPAGLTPGQSVAPHRRPELRRWRLVEATPLAKCRKACSVCSSMETMRLSRLRSWFSTCLAVTADAADIGRIGGGAPPPPWPPAPLGVLGRCRVWRRAKASQTAQQVVRCVQVSELRGRCGLRTSEATTVAVAAATGQARDIVAFNPSIRQLDNVLLLYQLQNRFAEGARTEGLANLGELAVPLPVEINQRRLQDAGEAADSNAPKGVGGALNKRRLSGGVPLHHLLEHLAVDWVLGGLRECQFGVSSTCSELAANHRLLCRENTFSSTGLQALLVNHSYGLSRATMNTKTVKTARASRVYSHTSLSNGLRNWNKSAGTSVRFISTARPRPMNGVVTLNGPTATSAFPAMTSPTMPLHFSTPVADVEIRIPGVPSGAPPLMSATRANRSMARPNHRSLPYTGWPRLSRVLYITNGGYSAVTTDRLRCRIQSSCTVEWRESAALAFGVGWKPRSKLQPAAASLSTPQSPPRSRAAESAIAGPPASAARLFSASLISACPRCHR</sequence>
<dbReference type="AlphaFoldDB" id="A0A1I8GDL1"/>
<protein>
    <submittedName>
        <fullName evidence="3">WD_REPEATS_REGION domain-containing protein</fullName>
    </submittedName>
</protein>
<organism evidence="2 3">
    <name type="scientific">Macrostomum lignano</name>
    <dbReference type="NCBI Taxonomy" id="282301"/>
    <lineage>
        <taxon>Eukaryota</taxon>
        <taxon>Metazoa</taxon>
        <taxon>Spiralia</taxon>
        <taxon>Lophotrochozoa</taxon>
        <taxon>Platyhelminthes</taxon>
        <taxon>Rhabditophora</taxon>
        <taxon>Macrostomorpha</taxon>
        <taxon>Macrostomida</taxon>
        <taxon>Macrostomidae</taxon>
        <taxon>Macrostomum</taxon>
    </lineage>
</organism>
<evidence type="ECO:0000313" key="3">
    <source>
        <dbReference type="WBParaSite" id="maker-uti_cns_0001651-snap-gene-0.2-mRNA-1"/>
    </source>
</evidence>
<dbReference type="InterPro" id="IPR011042">
    <property type="entry name" value="6-blade_b-propeller_TolB-like"/>
</dbReference>
<reference evidence="3" key="1">
    <citation type="submission" date="2016-11" db="UniProtKB">
        <authorList>
            <consortium name="WormBaseParasite"/>
        </authorList>
    </citation>
    <scope>IDENTIFICATION</scope>
</reference>
<dbReference type="WBParaSite" id="maker-uti_cns_0001651-snap-gene-0.2-mRNA-1">
    <property type="protein sequence ID" value="maker-uti_cns_0001651-snap-gene-0.2-mRNA-1"/>
    <property type="gene ID" value="maker-uti_cns_0001651-snap-gene-0.2"/>
</dbReference>
<dbReference type="SUPFAM" id="SSF101898">
    <property type="entry name" value="NHL repeat"/>
    <property type="match status" value="1"/>
</dbReference>
<dbReference type="Proteomes" id="UP000095280">
    <property type="component" value="Unplaced"/>
</dbReference>
<feature type="region of interest" description="Disordered" evidence="1">
    <location>
        <begin position="1137"/>
        <end position="1159"/>
    </location>
</feature>
<dbReference type="Gene3D" id="2.120.10.30">
    <property type="entry name" value="TolB, C-terminal domain"/>
    <property type="match status" value="1"/>
</dbReference>
<keyword evidence="2" id="KW-1185">Reference proteome</keyword>
<accession>A0A1I8GDL1</accession>
<name>A0A1I8GDL1_9PLAT</name>